<dbReference type="Proteomes" id="UP000662873">
    <property type="component" value="Chromosome"/>
</dbReference>
<feature type="transmembrane region" description="Helical" evidence="7">
    <location>
        <begin position="23"/>
        <end position="47"/>
    </location>
</feature>
<evidence type="ECO:0000256" key="3">
    <source>
        <dbReference type="ARBA" id="ARBA00023004"/>
    </source>
</evidence>
<dbReference type="InterPro" id="IPR014349">
    <property type="entry name" value="Rieske_Fe-S_prot"/>
</dbReference>
<name>A0A809R5P7_9BACT</name>
<comment type="cofactor">
    <cofactor evidence="6">
        <name>[2Fe-2S] cluster</name>
        <dbReference type="ChEBI" id="CHEBI:190135"/>
    </cofactor>
</comment>
<keyword evidence="5" id="KW-1015">Disulfide bond</keyword>
<evidence type="ECO:0000259" key="8">
    <source>
        <dbReference type="PROSITE" id="PS51296"/>
    </source>
</evidence>
<dbReference type="PRINTS" id="PR00162">
    <property type="entry name" value="RIESKE"/>
</dbReference>
<dbReference type="PROSITE" id="PS51296">
    <property type="entry name" value="RIESKE"/>
    <property type="match status" value="1"/>
</dbReference>
<protein>
    <submittedName>
        <fullName evidence="9">Cytochrome b6-f complex iron-sulfur subunit</fullName>
    </submittedName>
</protein>
<dbReference type="InterPro" id="IPR036922">
    <property type="entry name" value="Rieske_2Fe-2S_sf"/>
</dbReference>
<reference evidence="9" key="1">
    <citation type="journal article" name="DNA Res.">
        <title>The physiological potential of anammox bacteria as revealed by their core genome structure.</title>
        <authorList>
            <person name="Okubo T."/>
            <person name="Toyoda A."/>
            <person name="Fukuhara K."/>
            <person name="Uchiyama I."/>
            <person name="Harigaya Y."/>
            <person name="Kuroiwa M."/>
            <person name="Suzuki T."/>
            <person name="Murakami Y."/>
            <person name="Suwa Y."/>
            <person name="Takami H."/>
        </authorList>
    </citation>
    <scope>NUCLEOTIDE SEQUENCE</scope>
    <source>
        <strain evidence="9">317325-2</strain>
    </source>
</reference>
<gene>
    <name evidence="9" type="ORF">NPRO_04240</name>
</gene>
<dbReference type="GO" id="GO:0004497">
    <property type="term" value="F:monooxygenase activity"/>
    <property type="evidence" value="ECO:0007669"/>
    <property type="project" value="UniProtKB-ARBA"/>
</dbReference>
<dbReference type="InterPro" id="IPR017941">
    <property type="entry name" value="Rieske_2Fe-2S"/>
</dbReference>
<evidence type="ECO:0000256" key="5">
    <source>
        <dbReference type="ARBA" id="ARBA00023157"/>
    </source>
</evidence>
<feature type="domain" description="Rieske" evidence="8">
    <location>
        <begin position="77"/>
        <end position="165"/>
    </location>
</feature>
<sequence>MKTNRKQANNTASDPPKPARRTVLGWLVAAINLVVGAVVVGPVLGFIGSPVMRRSKSNWVPILDDAELGPGQTRETSYILRVRDGFAVVDRKYTVFLKRSGEDVVAFDPTCTHLGCRVTWVEGKERYLCPCHGGVFDADGNVVSGPPPKPLITYPVKVEDGKIWIQKKV</sequence>
<keyword evidence="7" id="KW-0472">Membrane</keyword>
<dbReference type="EMBL" id="AP021858">
    <property type="protein sequence ID" value="BBO22829.1"/>
    <property type="molecule type" value="Genomic_DNA"/>
</dbReference>
<evidence type="ECO:0000256" key="4">
    <source>
        <dbReference type="ARBA" id="ARBA00023014"/>
    </source>
</evidence>
<keyword evidence="7" id="KW-1133">Transmembrane helix</keyword>
<evidence type="ECO:0000256" key="6">
    <source>
        <dbReference type="ARBA" id="ARBA00034078"/>
    </source>
</evidence>
<accession>A0A809R5P7</accession>
<keyword evidence="4" id="KW-0411">Iron-sulfur</keyword>
<dbReference type="Pfam" id="PF00355">
    <property type="entry name" value="Rieske"/>
    <property type="match status" value="1"/>
</dbReference>
<keyword evidence="3" id="KW-0408">Iron</keyword>
<dbReference type="GO" id="GO:0046872">
    <property type="term" value="F:metal ion binding"/>
    <property type="evidence" value="ECO:0007669"/>
    <property type="project" value="UniProtKB-KW"/>
</dbReference>
<dbReference type="PANTHER" id="PTHR10134">
    <property type="entry name" value="CYTOCHROME B-C1 COMPLEX SUBUNIT RIESKE, MITOCHONDRIAL"/>
    <property type="match status" value="1"/>
</dbReference>
<keyword evidence="1" id="KW-0001">2Fe-2S</keyword>
<evidence type="ECO:0000256" key="1">
    <source>
        <dbReference type="ARBA" id="ARBA00022714"/>
    </source>
</evidence>
<proteinExistence type="predicted"/>
<dbReference type="AlphaFoldDB" id="A0A809R5P7"/>
<evidence type="ECO:0000256" key="7">
    <source>
        <dbReference type="SAM" id="Phobius"/>
    </source>
</evidence>
<evidence type="ECO:0000313" key="9">
    <source>
        <dbReference type="EMBL" id="BBO22829.1"/>
    </source>
</evidence>
<dbReference type="KEGG" id="npy:NPRO_04240"/>
<keyword evidence="2" id="KW-0479">Metal-binding</keyword>
<evidence type="ECO:0000256" key="2">
    <source>
        <dbReference type="ARBA" id="ARBA00022723"/>
    </source>
</evidence>
<dbReference type="GO" id="GO:0016020">
    <property type="term" value="C:membrane"/>
    <property type="evidence" value="ECO:0007669"/>
    <property type="project" value="InterPro"/>
</dbReference>
<evidence type="ECO:0000313" key="10">
    <source>
        <dbReference type="Proteomes" id="UP000662873"/>
    </source>
</evidence>
<dbReference type="GO" id="GO:0016705">
    <property type="term" value="F:oxidoreductase activity, acting on paired donors, with incorporation or reduction of molecular oxygen"/>
    <property type="evidence" value="ECO:0007669"/>
    <property type="project" value="UniProtKB-ARBA"/>
</dbReference>
<organism evidence="9 10">
    <name type="scientific">Candidatus Nitrosymbiomonas proteolyticus</name>
    <dbReference type="NCBI Taxonomy" id="2608984"/>
    <lineage>
        <taxon>Bacteria</taxon>
        <taxon>Bacillati</taxon>
        <taxon>Armatimonadota</taxon>
        <taxon>Armatimonadota incertae sedis</taxon>
        <taxon>Candidatus Nitrosymbiomonas</taxon>
    </lineage>
</organism>
<keyword evidence="7" id="KW-0812">Transmembrane</keyword>
<dbReference type="InterPro" id="IPR005805">
    <property type="entry name" value="Rieske_Fe-S_prot_C"/>
</dbReference>
<dbReference type="Gene3D" id="2.102.10.10">
    <property type="entry name" value="Rieske [2Fe-2S] iron-sulphur domain"/>
    <property type="match status" value="1"/>
</dbReference>
<dbReference type="CDD" id="cd03467">
    <property type="entry name" value="Rieske"/>
    <property type="match status" value="1"/>
</dbReference>
<dbReference type="GO" id="GO:0051537">
    <property type="term" value="F:2 iron, 2 sulfur cluster binding"/>
    <property type="evidence" value="ECO:0007669"/>
    <property type="project" value="UniProtKB-KW"/>
</dbReference>
<dbReference type="SUPFAM" id="SSF50022">
    <property type="entry name" value="ISP domain"/>
    <property type="match status" value="1"/>
</dbReference>